<evidence type="ECO:0000313" key="1">
    <source>
        <dbReference type="EMBL" id="HJC68162.1"/>
    </source>
</evidence>
<sequence length="175" mass="19149">MRYRIGFWIGPAPVDDESACADLHTRMHTSGQFVDSPAAEQPPCPRIARFAEAVLAEFPADPLDDRSPWKYSDTAEDALGETFTPVLRGPNRRVIGRLAQLAHEHGLQAFDLAAHRILHVRDVLEHEDGPLMSGPLGGGWDEPEDFACRGPEIARERLGLAPTDHVRAVAGAEEG</sequence>
<dbReference type="EMBL" id="DWWC01000013">
    <property type="protein sequence ID" value="HJC68162.1"/>
    <property type="molecule type" value="Genomic_DNA"/>
</dbReference>
<protein>
    <submittedName>
        <fullName evidence="1">Uncharacterized protein</fullName>
    </submittedName>
</protein>
<organism evidence="1 2">
    <name type="scientific">Candidatus Brachybacterium intestinipullorum</name>
    <dbReference type="NCBI Taxonomy" id="2838512"/>
    <lineage>
        <taxon>Bacteria</taxon>
        <taxon>Bacillati</taxon>
        <taxon>Actinomycetota</taxon>
        <taxon>Actinomycetes</taxon>
        <taxon>Micrococcales</taxon>
        <taxon>Dermabacteraceae</taxon>
        <taxon>Brachybacterium</taxon>
    </lineage>
</organism>
<dbReference type="AlphaFoldDB" id="A0A9D2PYJ9"/>
<reference evidence="1" key="2">
    <citation type="submission" date="2021-04" db="EMBL/GenBank/DDBJ databases">
        <authorList>
            <person name="Gilroy R."/>
        </authorList>
    </citation>
    <scope>NUCLEOTIDE SEQUENCE</scope>
    <source>
        <strain evidence="1">CHK130-7132</strain>
    </source>
</reference>
<accession>A0A9D2PYJ9</accession>
<reference evidence="1" key="1">
    <citation type="journal article" date="2021" name="PeerJ">
        <title>Extensive microbial diversity within the chicken gut microbiome revealed by metagenomics and culture.</title>
        <authorList>
            <person name="Gilroy R."/>
            <person name="Ravi A."/>
            <person name="Getino M."/>
            <person name="Pursley I."/>
            <person name="Horton D.L."/>
            <person name="Alikhan N.F."/>
            <person name="Baker D."/>
            <person name="Gharbi K."/>
            <person name="Hall N."/>
            <person name="Watson M."/>
            <person name="Adriaenssens E.M."/>
            <person name="Foster-Nyarko E."/>
            <person name="Jarju S."/>
            <person name="Secka A."/>
            <person name="Antonio M."/>
            <person name="Oren A."/>
            <person name="Chaudhuri R.R."/>
            <person name="La Ragione R."/>
            <person name="Hildebrand F."/>
            <person name="Pallen M.J."/>
        </authorList>
    </citation>
    <scope>NUCLEOTIDE SEQUENCE</scope>
    <source>
        <strain evidence="1">CHK130-7132</strain>
    </source>
</reference>
<dbReference type="Proteomes" id="UP000823854">
    <property type="component" value="Unassembled WGS sequence"/>
</dbReference>
<evidence type="ECO:0000313" key="2">
    <source>
        <dbReference type="Proteomes" id="UP000823854"/>
    </source>
</evidence>
<proteinExistence type="predicted"/>
<name>A0A9D2PYJ9_9MICO</name>
<comment type="caution">
    <text evidence="1">The sequence shown here is derived from an EMBL/GenBank/DDBJ whole genome shotgun (WGS) entry which is preliminary data.</text>
</comment>
<gene>
    <name evidence="1" type="ORF">H9932_00590</name>
</gene>